<dbReference type="EMBL" id="QOHR01000004">
    <property type="protein sequence ID" value="REC57994.1"/>
    <property type="molecule type" value="Genomic_DNA"/>
</dbReference>
<comment type="subunit">
    <text evidence="8">Monomer.</text>
</comment>
<evidence type="ECO:0000313" key="11">
    <source>
        <dbReference type="Proteomes" id="UP000257131"/>
    </source>
</evidence>
<dbReference type="Gene3D" id="3.90.550.10">
    <property type="entry name" value="Spore Coat Polysaccharide Biosynthesis Protein SpsA, Chain A"/>
    <property type="match status" value="1"/>
</dbReference>
<name>A0A3D9BWU8_9RHOB</name>
<dbReference type="EC" id="2.7.7.77" evidence="8"/>
<organism evidence="10 11">
    <name type="scientific">Rhodosalinus sediminis</name>
    <dbReference type="NCBI Taxonomy" id="1940533"/>
    <lineage>
        <taxon>Bacteria</taxon>
        <taxon>Pseudomonadati</taxon>
        <taxon>Pseudomonadota</taxon>
        <taxon>Alphaproteobacteria</taxon>
        <taxon>Rhodobacterales</taxon>
        <taxon>Paracoccaceae</taxon>
        <taxon>Rhodosalinus</taxon>
    </lineage>
</organism>
<feature type="binding site" evidence="8">
    <location>
        <position position="100"/>
    </location>
    <ligand>
        <name>GTP</name>
        <dbReference type="ChEBI" id="CHEBI:37565"/>
    </ligand>
</feature>
<keyword evidence="6 8" id="KW-0342">GTP-binding</keyword>
<dbReference type="GO" id="GO:0005737">
    <property type="term" value="C:cytoplasm"/>
    <property type="evidence" value="ECO:0007669"/>
    <property type="project" value="UniProtKB-SubCell"/>
</dbReference>
<protein>
    <recommendedName>
        <fullName evidence="8">Molybdenum cofactor guanylyltransferase</fullName>
        <shortName evidence="8">MoCo guanylyltransferase</shortName>
        <ecNumber evidence="8">2.7.7.77</ecNumber>
    </recommendedName>
    <alternativeName>
        <fullName evidence="8">GTP:molybdopterin guanylyltransferase</fullName>
    </alternativeName>
    <alternativeName>
        <fullName evidence="8">Mo-MPT guanylyltransferase</fullName>
    </alternativeName>
    <alternativeName>
        <fullName evidence="8">Molybdopterin guanylyltransferase</fullName>
    </alternativeName>
    <alternativeName>
        <fullName evidence="8">Molybdopterin-guanine dinucleotide synthase</fullName>
        <shortName evidence="8">MGD synthase</shortName>
    </alternativeName>
</protein>
<dbReference type="HAMAP" id="MF_00316">
    <property type="entry name" value="MobA"/>
    <property type="match status" value="1"/>
</dbReference>
<dbReference type="InterPro" id="IPR013482">
    <property type="entry name" value="Molybde_CF_guanTrfase"/>
</dbReference>
<evidence type="ECO:0000256" key="6">
    <source>
        <dbReference type="ARBA" id="ARBA00023134"/>
    </source>
</evidence>
<evidence type="ECO:0000256" key="2">
    <source>
        <dbReference type="ARBA" id="ARBA00022679"/>
    </source>
</evidence>
<dbReference type="InterPro" id="IPR029044">
    <property type="entry name" value="Nucleotide-diphossugar_trans"/>
</dbReference>
<proteinExistence type="inferred from homology"/>
<comment type="subcellular location">
    <subcellularLocation>
        <location evidence="8">Cytoplasm</location>
    </subcellularLocation>
</comment>
<keyword evidence="11" id="KW-1185">Reference proteome</keyword>
<dbReference type="AlphaFoldDB" id="A0A3D9BWU8"/>
<gene>
    <name evidence="8" type="primary">mobA</name>
    <name evidence="10" type="ORF">DRV84_05270</name>
</gene>
<feature type="binding site" evidence="8">
    <location>
        <begin position="8"/>
        <end position="10"/>
    </location>
    <ligand>
        <name>GTP</name>
        <dbReference type="ChEBI" id="CHEBI:37565"/>
    </ligand>
</feature>
<evidence type="ECO:0000256" key="5">
    <source>
        <dbReference type="ARBA" id="ARBA00022842"/>
    </source>
</evidence>
<keyword evidence="7 8" id="KW-0501">Molybdenum cofactor biosynthesis</keyword>
<keyword evidence="10" id="KW-0548">Nucleotidyltransferase</keyword>
<evidence type="ECO:0000259" key="9">
    <source>
        <dbReference type="Pfam" id="PF12804"/>
    </source>
</evidence>
<comment type="cofactor">
    <cofactor evidence="8">
        <name>Mg(2+)</name>
        <dbReference type="ChEBI" id="CHEBI:18420"/>
    </cofactor>
</comment>
<keyword evidence="5 8" id="KW-0460">Magnesium</keyword>
<dbReference type="Pfam" id="PF12804">
    <property type="entry name" value="NTP_transf_3"/>
    <property type="match status" value="1"/>
</dbReference>
<comment type="function">
    <text evidence="8">Transfers a GMP moiety from GTP to Mo-molybdopterin (Mo-MPT) cofactor (Moco or molybdenum cofactor) to form Mo-molybdopterin guanine dinucleotide (Mo-MGD) cofactor.</text>
</comment>
<evidence type="ECO:0000256" key="8">
    <source>
        <dbReference type="HAMAP-Rule" id="MF_00316"/>
    </source>
</evidence>
<reference evidence="10 11" key="1">
    <citation type="journal article" date="2017" name="Int. J. Syst. Evol. Microbiol.">
        <title>Rhodosalinus sediminis gen. nov., sp. nov., isolated from marine saltern.</title>
        <authorList>
            <person name="Guo L.Y."/>
            <person name="Ling S.K."/>
            <person name="Li C.M."/>
            <person name="Chen G.J."/>
            <person name="Du Z.J."/>
        </authorList>
    </citation>
    <scope>NUCLEOTIDE SEQUENCE [LARGE SCALE GENOMIC DNA]</scope>
    <source>
        <strain evidence="10 11">WDN1C137</strain>
    </source>
</reference>
<feature type="binding site" evidence="8">
    <location>
        <position position="67"/>
    </location>
    <ligand>
        <name>GTP</name>
        <dbReference type="ChEBI" id="CHEBI:37565"/>
    </ligand>
</feature>
<dbReference type="CDD" id="cd02503">
    <property type="entry name" value="MobA"/>
    <property type="match status" value="1"/>
</dbReference>
<comment type="similarity">
    <text evidence="8">Belongs to the MobA family.</text>
</comment>
<feature type="binding site" evidence="8">
    <location>
        <position position="49"/>
    </location>
    <ligand>
        <name>GTP</name>
        <dbReference type="ChEBI" id="CHEBI:37565"/>
    </ligand>
</feature>
<dbReference type="GO" id="GO:0061603">
    <property type="term" value="F:molybdenum cofactor guanylyltransferase activity"/>
    <property type="evidence" value="ECO:0007669"/>
    <property type="project" value="UniProtKB-EC"/>
</dbReference>
<dbReference type="Proteomes" id="UP000257131">
    <property type="component" value="Unassembled WGS sequence"/>
</dbReference>
<accession>A0A3D9BWU8</accession>
<comment type="domain">
    <text evidence="8">The N-terminal domain determines nucleotide recognition and specific binding, while the C-terminal domain determines the specific binding to the target protein.</text>
</comment>
<evidence type="ECO:0000313" key="10">
    <source>
        <dbReference type="EMBL" id="REC57994.1"/>
    </source>
</evidence>
<dbReference type="SUPFAM" id="SSF53448">
    <property type="entry name" value="Nucleotide-diphospho-sugar transferases"/>
    <property type="match status" value="1"/>
</dbReference>
<evidence type="ECO:0000256" key="1">
    <source>
        <dbReference type="ARBA" id="ARBA00022490"/>
    </source>
</evidence>
<evidence type="ECO:0000256" key="4">
    <source>
        <dbReference type="ARBA" id="ARBA00022741"/>
    </source>
</evidence>
<keyword evidence="4 8" id="KW-0547">Nucleotide-binding</keyword>
<sequence>MKVVGVILAGGRARRMGGGDKALAELAGRPLAVHVAARLSGHVAALALNANGDPARFAALGLPVLPDPLPGRPGPLAGVLAALDWAAGQGAAAAVTAPADTPFLPPDLVPRLRDASGEGARPALAAGPAGGLHPLCALWPVRLAPALRVALDRGAAKVRDFAAGQGAATVAFASEAAFFNVNTPEDLAAARAELAAR</sequence>
<dbReference type="GO" id="GO:0046872">
    <property type="term" value="F:metal ion binding"/>
    <property type="evidence" value="ECO:0007669"/>
    <property type="project" value="UniProtKB-KW"/>
</dbReference>
<comment type="catalytic activity">
    <reaction evidence="8">
        <text>Mo-molybdopterin + GTP + H(+) = Mo-molybdopterin guanine dinucleotide + diphosphate</text>
        <dbReference type="Rhea" id="RHEA:34243"/>
        <dbReference type="ChEBI" id="CHEBI:15378"/>
        <dbReference type="ChEBI" id="CHEBI:33019"/>
        <dbReference type="ChEBI" id="CHEBI:37565"/>
        <dbReference type="ChEBI" id="CHEBI:71302"/>
        <dbReference type="ChEBI" id="CHEBI:71310"/>
        <dbReference type="EC" id="2.7.7.77"/>
    </reaction>
</comment>
<keyword evidence="3 8" id="KW-0479">Metal-binding</keyword>
<keyword evidence="1 8" id="KW-0963">Cytoplasm</keyword>
<evidence type="ECO:0000256" key="7">
    <source>
        <dbReference type="ARBA" id="ARBA00023150"/>
    </source>
</evidence>
<dbReference type="InterPro" id="IPR025877">
    <property type="entry name" value="MobA-like_NTP_Trfase"/>
</dbReference>
<evidence type="ECO:0000256" key="3">
    <source>
        <dbReference type="ARBA" id="ARBA00022723"/>
    </source>
</evidence>
<dbReference type="PANTHER" id="PTHR19136">
    <property type="entry name" value="MOLYBDENUM COFACTOR GUANYLYLTRANSFERASE"/>
    <property type="match status" value="1"/>
</dbReference>
<dbReference type="RefSeq" id="WP_115978831.1">
    <property type="nucleotide sequence ID" value="NZ_QOHR01000004.1"/>
</dbReference>
<feature type="domain" description="MobA-like NTP transferase" evidence="9">
    <location>
        <begin position="5"/>
        <end position="159"/>
    </location>
</feature>
<dbReference type="OrthoDB" id="9788394at2"/>
<dbReference type="NCBIfam" id="TIGR02665">
    <property type="entry name" value="molyb_mobA"/>
    <property type="match status" value="1"/>
</dbReference>
<keyword evidence="2 8" id="KW-0808">Transferase</keyword>
<feature type="binding site" evidence="8">
    <location>
        <position position="21"/>
    </location>
    <ligand>
        <name>GTP</name>
        <dbReference type="ChEBI" id="CHEBI:37565"/>
    </ligand>
</feature>
<dbReference type="GO" id="GO:1902758">
    <property type="term" value="P:bis(molybdopterin guanine dinucleotide)molybdenum biosynthetic process"/>
    <property type="evidence" value="ECO:0007669"/>
    <property type="project" value="TreeGrafter"/>
</dbReference>
<feature type="binding site" evidence="8">
    <location>
        <position position="100"/>
    </location>
    <ligand>
        <name>Mg(2+)</name>
        <dbReference type="ChEBI" id="CHEBI:18420"/>
    </ligand>
</feature>
<dbReference type="PANTHER" id="PTHR19136:SF81">
    <property type="entry name" value="MOLYBDENUM COFACTOR GUANYLYLTRANSFERASE"/>
    <property type="match status" value="1"/>
</dbReference>
<comment type="caution">
    <text evidence="10">The sequence shown here is derived from an EMBL/GenBank/DDBJ whole genome shotgun (WGS) entry which is preliminary data.</text>
</comment>
<dbReference type="GO" id="GO:0005525">
    <property type="term" value="F:GTP binding"/>
    <property type="evidence" value="ECO:0007669"/>
    <property type="project" value="UniProtKB-UniRule"/>
</dbReference>